<dbReference type="RefSeq" id="WP_167037603.1">
    <property type="nucleotide sequence ID" value="NZ_BAAANA010000001.1"/>
</dbReference>
<dbReference type="InterPro" id="IPR016181">
    <property type="entry name" value="Acyl_CoA_acyltransferase"/>
</dbReference>
<dbReference type="SUPFAM" id="SSF55729">
    <property type="entry name" value="Acyl-CoA N-acyltransferases (Nat)"/>
    <property type="match status" value="1"/>
</dbReference>
<proteinExistence type="predicted"/>
<comment type="caution">
    <text evidence="1">The sequence shown here is derived from an EMBL/GenBank/DDBJ whole genome shotgun (WGS) entry which is preliminary data.</text>
</comment>
<evidence type="ECO:0000313" key="1">
    <source>
        <dbReference type="EMBL" id="NNH03299.1"/>
    </source>
</evidence>
<organism evidence="1 2">
    <name type="scientific">Microbacterium ulmi</name>
    <dbReference type="NCBI Taxonomy" id="179095"/>
    <lineage>
        <taxon>Bacteria</taxon>
        <taxon>Bacillati</taxon>
        <taxon>Actinomycetota</taxon>
        <taxon>Actinomycetes</taxon>
        <taxon>Micrococcales</taxon>
        <taxon>Microbacteriaceae</taxon>
        <taxon>Microbacterium</taxon>
    </lineage>
</organism>
<dbReference type="EMBL" id="JABEMB010000004">
    <property type="protein sequence ID" value="NNH03299.1"/>
    <property type="molecule type" value="Genomic_DNA"/>
</dbReference>
<accession>A0A7Y2LYT4</accession>
<dbReference type="Proteomes" id="UP000543598">
    <property type="component" value="Unassembled WGS sequence"/>
</dbReference>
<keyword evidence="2" id="KW-1185">Reference proteome</keyword>
<sequence>MTATVVPVTVSDIDAIAEYLVATGDSLRSPQQWKDALRWASDSSPPNLGFQLRRDDGIVAGVFLATYGDTRDGHTVCHLGSWHVQEPYRLQSLLLFRALLAQDVDVFTDYSPFPQVRPINRRFGFDDMDTRALSIWNLRPPALRRGVRIITDPERIAATLRGRDARVFRDHQGIPGIAQLVVVDGAKTSHIVHRASPGRLSRARLLHVSDIPVFRASLSRVLWHVLLRHRSLFTVAELRTIGGPVPWARAAPSVPRQFKSAHVPESELDELYSPLIWAR</sequence>
<gene>
    <name evidence="1" type="ORF">HLA99_05485</name>
</gene>
<evidence type="ECO:0000313" key="2">
    <source>
        <dbReference type="Proteomes" id="UP000543598"/>
    </source>
</evidence>
<reference evidence="1 2" key="1">
    <citation type="submission" date="2020-05" db="EMBL/GenBank/DDBJ databases">
        <title>MicrobeNet Type strains.</title>
        <authorList>
            <person name="Nicholson A.C."/>
        </authorList>
    </citation>
    <scope>NUCLEOTIDE SEQUENCE [LARGE SCALE GENOMIC DNA]</scope>
    <source>
        <strain evidence="1 2">JCM 14282</strain>
    </source>
</reference>
<name>A0A7Y2LYT4_9MICO</name>
<dbReference type="AlphaFoldDB" id="A0A7Y2LYT4"/>
<evidence type="ECO:0008006" key="3">
    <source>
        <dbReference type="Google" id="ProtNLM"/>
    </source>
</evidence>
<protein>
    <recommendedName>
        <fullName evidence="3">N-acetyltransferase domain-containing protein</fullName>
    </recommendedName>
</protein>